<keyword evidence="1" id="KW-0812">Transmembrane</keyword>
<evidence type="ECO:0000256" key="1">
    <source>
        <dbReference type="SAM" id="Phobius"/>
    </source>
</evidence>
<dbReference type="Proteomes" id="UP000289734">
    <property type="component" value="Unassembled WGS sequence"/>
</dbReference>
<protein>
    <submittedName>
        <fullName evidence="2">DUF3667 domain-containing protein</fullName>
    </submittedName>
</protein>
<name>A0A4Q1KV53_9FLAO</name>
<dbReference type="InterPro" id="IPR022134">
    <property type="entry name" value="DUF3667"/>
</dbReference>
<feature type="transmembrane region" description="Helical" evidence="1">
    <location>
        <begin position="184"/>
        <end position="207"/>
    </location>
</feature>
<sequence length="279" mass="32761">MEKCKNCQTDFSGNFCPMCGQKVFHEEDKSIKKIGVEIFHFFTNFDNSFFKSLFTVIKSPGQLTLDYCNGKQKRYFKPISLFFVMVVLYLLFPIFSGLNTEMKYYKGTLIFGSTVKKELNNKLEKEQISFEELSQKFKSKSEFVSKVVLFSFIPISSIFIFFLFYKQKLMLYDNIILATEMNIFYLSALFFVFPILYLLILNLISSLFSISNENQNSDIHISFISITIFVIYSSIIFQRVFQQKRWVSILKGIGFAVLHTLFLISLYRFIVFKLVLLQL</sequence>
<dbReference type="Pfam" id="PF12412">
    <property type="entry name" value="DUF3667"/>
    <property type="match status" value="1"/>
</dbReference>
<feature type="transmembrane region" description="Helical" evidence="1">
    <location>
        <begin position="249"/>
        <end position="270"/>
    </location>
</feature>
<feature type="transmembrane region" description="Helical" evidence="1">
    <location>
        <begin position="219"/>
        <end position="237"/>
    </location>
</feature>
<keyword evidence="3" id="KW-1185">Reference proteome</keyword>
<organism evidence="2 3">
    <name type="scientific">Flavobacterium piscinae</name>
    <dbReference type="NCBI Taxonomy" id="2506424"/>
    <lineage>
        <taxon>Bacteria</taxon>
        <taxon>Pseudomonadati</taxon>
        <taxon>Bacteroidota</taxon>
        <taxon>Flavobacteriia</taxon>
        <taxon>Flavobacteriales</taxon>
        <taxon>Flavobacteriaceae</taxon>
        <taxon>Flavobacterium</taxon>
    </lineage>
</organism>
<feature type="transmembrane region" description="Helical" evidence="1">
    <location>
        <begin position="143"/>
        <end position="164"/>
    </location>
</feature>
<feature type="transmembrane region" description="Helical" evidence="1">
    <location>
        <begin position="79"/>
        <end position="98"/>
    </location>
</feature>
<dbReference type="OrthoDB" id="7446256at2"/>
<gene>
    <name evidence="2" type="ORF">EQG68_06005</name>
</gene>
<keyword evidence="1" id="KW-1133">Transmembrane helix</keyword>
<evidence type="ECO:0000313" key="3">
    <source>
        <dbReference type="Proteomes" id="UP000289734"/>
    </source>
</evidence>
<dbReference type="RefSeq" id="WP_129463888.1">
    <property type="nucleotide sequence ID" value="NZ_SBKQ01000005.1"/>
</dbReference>
<comment type="caution">
    <text evidence="2">The sequence shown here is derived from an EMBL/GenBank/DDBJ whole genome shotgun (WGS) entry which is preliminary data.</text>
</comment>
<dbReference type="AlphaFoldDB" id="A0A4Q1KV53"/>
<accession>A0A4Q1KV53</accession>
<dbReference type="EMBL" id="SBKQ01000005">
    <property type="protein sequence ID" value="RXR33044.1"/>
    <property type="molecule type" value="Genomic_DNA"/>
</dbReference>
<proteinExistence type="predicted"/>
<keyword evidence="1" id="KW-0472">Membrane</keyword>
<evidence type="ECO:0000313" key="2">
    <source>
        <dbReference type="EMBL" id="RXR33044.1"/>
    </source>
</evidence>
<reference evidence="3" key="1">
    <citation type="submission" date="2019-01" db="EMBL/GenBank/DDBJ databases">
        <title>Cytophagaceae bacterium strain CAR-16.</title>
        <authorList>
            <person name="Chen W.-M."/>
        </authorList>
    </citation>
    <scope>NUCLEOTIDE SEQUENCE [LARGE SCALE GENOMIC DNA]</scope>
    <source>
        <strain evidence="3">ICH-30</strain>
    </source>
</reference>